<dbReference type="EMBL" id="BMIB01000006">
    <property type="protein sequence ID" value="GGH81616.1"/>
    <property type="molecule type" value="Genomic_DNA"/>
</dbReference>
<dbReference type="Pfam" id="PF18911">
    <property type="entry name" value="PKD_4"/>
    <property type="match status" value="5"/>
</dbReference>
<protein>
    <recommendedName>
        <fullName evidence="2">PKD domain-containing protein</fullName>
    </recommendedName>
</protein>
<name>A0A917J6E1_9BACT</name>
<dbReference type="Gene3D" id="2.60.40.10">
    <property type="entry name" value="Immunoglobulins"/>
    <property type="match status" value="10"/>
</dbReference>
<dbReference type="InterPro" id="IPR022409">
    <property type="entry name" value="PKD/Chitinase_dom"/>
</dbReference>
<dbReference type="InterPro" id="IPR013783">
    <property type="entry name" value="Ig-like_fold"/>
</dbReference>
<accession>A0A917J6E1</accession>
<feature type="domain" description="PKD" evidence="2">
    <location>
        <begin position="2138"/>
        <end position="2168"/>
    </location>
</feature>
<comment type="caution">
    <text evidence="3">The sequence shown here is derived from an EMBL/GenBank/DDBJ whole genome shotgun (WGS) entry which is preliminary data.</text>
</comment>
<evidence type="ECO:0000256" key="1">
    <source>
        <dbReference type="SAM" id="SignalP"/>
    </source>
</evidence>
<evidence type="ECO:0000313" key="3">
    <source>
        <dbReference type="EMBL" id="GGH81616.1"/>
    </source>
</evidence>
<dbReference type="RefSeq" id="WP_188958565.1">
    <property type="nucleotide sequence ID" value="NZ_BMIB01000006.1"/>
</dbReference>
<dbReference type="InterPro" id="IPR035986">
    <property type="entry name" value="PKD_dom_sf"/>
</dbReference>
<feature type="domain" description="PKD" evidence="2">
    <location>
        <begin position="2385"/>
        <end position="2432"/>
    </location>
</feature>
<feature type="domain" description="PKD" evidence="2">
    <location>
        <begin position="2044"/>
        <end position="2089"/>
    </location>
</feature>
<dbReference type="Pfam" id="PF19406">
    <property type="entry name" value="PKD_5"/>
    <property type="match status" value="2"/>
</dbReference>
<keyword evidence="1" id="KW-0732">Signal</keyword>
<keyword evidence="4" id="KW-1185">Reference proteome</keyword>
<reference evidence="3" key="2">
    <citation type="submission" date="2020-09" db="EMBL/GenBank/DDBJ databases">
        <authorList>
            <person name="Sun Q."/>
            <person name="Zhou Y."/>
        </authorList>
    </citation>
    <scope>NUCLEOTIDE SEQUENCE</scope>
    <source>
        <strain evidence="3">CGMCC 1.15290</strain>
    </source>
</reference>
<gene>
    <name evidence="3" type="ORF">GCM10011379_54270</name>
</gene>
<dbReference type="Proteomes" id="UP000627292">
    <property type="component" value="Unassembled WGS sequence"/>
</dbReference>
<dbReference type="PROSITE" id="PS50093">
    <property type="entry name" value="PKD"/>
    <property type="match status" value="8"/>
</dbReference>
<feature type="domain" description="PKD" evidence="2">
    <location>
        <begin position="1934"/>
        <end position="2023"/>
    </location>
</feature>
<feature type="domain" description="PKD" evidence="2">
    <location>
        <begin position="2300"/>
        <end position="2327"/>
    </location>
</feature>
<feature type="signal peptide" evidence="1">
    <location>
        <begin position="1"/>
        <end position="22"/>
    </location>
</feature>
<feature type="domain" description="PKD" evidence="2">
    <location>
        <begin position="1847"/>
        <end position="1937"/>
    </location>
</feature>
<feature type="chain" id="PRO_5037917581" description="PKD domain-containing protein" evidence="1">
    <location>
        <begin position="23"/>
        <end position="2848"/>
    </location>
</feature>
<feature type="domain" description="PKD" evidence="2">
    <location>
        <begin position="2437"/>
        <end position="2505"/>
    </location>
</feature>
<proteinExistence type="predicted"/>
<dbReference type="InterPro" id="IPR000601">
    <property type="entry name" value="PKD_dom"/>
</dbReference>
<reference evidence="3" key="1">
    <citation type="journal article" date="2014" name="Int. J. Syst. Evol. Microbiol.">
        <title>Complete genome sequence of Corynebacterium casei LMG S-19264T (=DSM 44701T), isolated from a smear-ripened cheese.</title>
        <authorList>
            <consortium name="US DOE Joint Genome Institute (JGI-PGF)"/>
            <person name="Walter F."/>
            <person name="Albersmeier A."/>
            <person name="Kalinowski J."/>
            <person name="Ruckert C."/>
        </authorList>
    </citation>
    <scope>NUCLEOTIDE SEQUENCE</scope>
    <source>
        <strain evidence="3">CGMCC 1.15290</strain>
    </source>
</reference>
<dbReference type="CDD" id="cd00146">
    <property type="entry name" value="PKD"/>
    <property type="match status" value="3"/>
</dbReference>
<dbReference type="InterPro" id="IPR045828">
    <property type="entry name" value="PKD_Bacteroidetes"/>
</dbReference>
<evidence type="ECO:0000313" key="4">
    <source>
        <dbReference type="Proteomes" id="UP000627292"/>
    </source>
</evidence>
<feature type="domain" description="PKD" evidence="2">
    <location>
        <begin position="2217"/>
        <end position="2275"/>
    </location>
</feature>
<sequence length="2848" mass="306560">MKSPLTLYLTVLSCFLSTLLVAQTVSIDATHLPAGPYVSGSTIAVPVNGSELFYSDNTFELYLSDASGSFASEALIGSYNGIYADFVNGTLPAGLTPGGNYKVRVKTTSPASVSASFDITIGTGSVVNAGATPTNSDDILVAGLFYGWCTNTGGPKTITFSNLSTTGAVTTATLINEQTGAVSTLSLDNLYNQWRDVNLDGNYYTLIVNAEQNGVISTRAYTIINSPFTNSLTYRPQASGCIPSITSFFISTDPRSGVGSNYPGLRYLVEWGDNTSTIYSLDSLRTLNGDISHQYRITSCGNGTGDMFTVRVSTMFPISSACSQPSSLQTTIQVFMRPESHFEFPNPACVGTNVVFTNTSVIGNGSMANVCTAAAKYVWYVDGVEVYNSVTPIPGRPSISQTFMQPGRHLIRLDVSNSPCGVDTHEEIICVEDRPRARFTMTGADTGCVGHSVQVDTVDINRGYYCNPFTTRWHVYDRNNNEVAPGSRFTVTPSMTAGNPTFTFRDSGLYYIDIAYTNSCGDVYAGKRSVYIIPRAQVVMQGAKAYCGSRTIDFYNINHQPFYSSNLWDDHVSWEITAPAGATYSYTGATDSHSKFPSLILSGLGTYKMVLTFTNRCNVIKDSQLVRIDSGVTSEILRPILPDTAVCYTVNSIQLSGAPGGAYGSVRWSTSNNGTFTTPTQNSTTYNIGNGDRSTGWARLSYTVNPVVLVGETIPNACPAIQDTLRLRVYPRIYGTDRNVDKCSGVPIDEALSSVAGTSYTWTASARSGSASGFHSQSVPVAGGAIRDVIINDSRSVDAVVRYVVTPYANGCIGEPFTITVTIKPTPLVSVARTADTICSGATTALALTSSVNNTTYRWTSVAMDSVTGNSLLQVTVPSNNTTTIADRLVNVGNVPKSVRYAISVAGVTGCQSPDTTVAVWVWPRVTPAAAGDDQYLCNQTSTALEGNDPIVGTGTWTQIGTTTAVITNPHVYNTTITNLRPEVDYTFRWLIDEGKDCGTSEDVVMIYNRPEVEIPVAGTDIVVCDFTSSTNNSTVLHATPVVRSYERGTWSVITKPAGSSTAFSDEHDATATFFFNREGAYTLKWEVAGDAQCTPQSDLVDVNVYAKPEVGSIIAGADRVCEGADVTLSLPAGSYTGVIKKWQYNPDPVRTPDVWRDTLVDSNSPTITFENVQDTFAVRAVVISAGANAACPSYVDANPLTIYVAALSQGGHTIKSDSVCISSNFGTVYLENQLGSIVRWETSLDNGITWNSFGNAGRRQMNFNNITQSTLFRAVVQNGVCSAVVSDSSMIKVKPETTVPVVTGNATLCNIPSTTLTANAVSAEEVGVWTPATSNPASVYSDLSNPVLTVSAVATAATLPPGLYSFTWSIDNGACPSQSYTFDFTVSAGAIGGSTSRPATFCIGSANGTITLSGQRGTVVEWQMSTDNEATWSTATNTNNSTSYSYFNLQTTTAFRAVVINGNCTSPVYSSATTITVKPRVTVSDAGADKDLCNVTQTGLSASTAAAGETARWTQSVRNITGATLADATSATTTVSGLRPGNTYTFIWTMSNGTCADTRDSIEVIVRPALTNTIHNADTTVCEGTLVSIPGNAPKGGNGIYTYQWQYSTDGTTWQNFGINSTAGSFSLVASNTIYIRRRVTSGPCVEYSPVKILTVKKGIGNNHIDADTTLCYNELSGAIRGSDPTDGGDAADYIYVWEESTDGGVTWVPVVGANSRNYDAGRLTQTTLYRRKVSTQMCFGELTSTSNIIAKTVNNDARAEFSVARNTGCVPFEINRNNIVVNPFYDRNSHFQWMVNGVSIGTSAEFPGYTVSEEDDSVTVKLFVTSTFGCKNDSLEAVFYSYPVPQPQFIVSEDNSCGPYNVRITNQSKKSPRITYTWDFGNGQTSALFDAPDITYDISTLRRDTIYHIKLIATNECATEVATHNILVRAKPRAAFTPSQTRGCSPFTVDFNNNSLGERVTYTWHFADGSRDSVTTATGLMRHTYVTYVQDTFRVRLIAVNECGADTSFYNVIVTPNLVRLNMSVNGDERIGCTPLTVNFMNNTRGATSFRWDFGDGNVVSTTENIETVRHIYTQPGKYKITLIASNGCTDTTGYEAVESLVVPVVDFTPIPSEICVGDSLLFRNDSPSALTGSAWNFGDGHTSSLPSPKHAYQAAGTFTATLVGTIVYEGGNVCSDRASYPIRVMAARPGMFTVSDTVGNCVPFTVTFTNISKPSALTRWNFGDGSTATGDVVSHTYTSNNTYLVTMSALHPEGCTFTTSRNILIQGPEGNLAYDNGYICKDKPVRFEVFARRANRYEWVFGDGDTLVTASNVVFHTYKQSGIYIPSVQLLSDECGVWLYGDKQILVDYYQAGFNWAQQQSCGNSLVAFTDSSRSYFGIQDWSWNFGDGGTGNGPNAQHTYNGTNTFPAQLVITGTSGCRDTVRNPVSVKPNNPPIASVNAPVTGCEHTNMTFRAVVNSEDEVTLYAWNFSNRFATNGPEITTAFNTSGNYQVQLVAGTKFGCYDTVSFPFFINPSPILDLGNDVSICRGQSTQLMLNGAPAAAWSPLNDLSCGTCLTPVASPAETRKYFVRGTNAFGCSSMDSIIVNVVQPSKVIAEPFDTICLGQTAQLSVSGFANFSWTPAATLNDAKSATPVAFPTLNTRYQVIGTDAQNCFRDTAYVTVAVGGWPTVDLGPDRVLSTGTELRLTPTVSNGPIISWMWAPSKDLSCNNCPSPVATVKTDICYVVNAENIYHCAVKDTMCIQAFCESTQVYIPNAFVPGSTTNGLLMVRGQGIRTIKTFRIFNRWGQVVFERSSFPPNDRSFGWDGRVKGIPASPDVYVYTCEVVCEDGKAFTYKGNVAILK</sequence>
<organism evidence="3 4">
    <name type="scientific">Filimonas zeae</name>
    <dbReference type="NCBI Taxonomy" id="1737353"/>
    <lineage>
        <taxon>Bacteria</taxon>
        <taxon>Pseudomonadati</taxon>
        <taxon>Bacteroidota</taxon>
        <taxon>Chitinophagia</taxon>
        <taxon>Chitinophagales</taxon>
        <taxon>Chitinophagaceae</taxon>
        <taxon>Filimonas</taxon>
    </lineage>
</organism>
<evidence type="ECO:0000259" key="2">
    <source>
        <dbReference type="PROSITE" id="PS50093"/>
    </source>
</evidence>
<dbReference type="SMART" id="SM00089">
    <property type="entry name" value="PKD"/>
    <property type="match status" value="7"/>
</dbReference>
<dbReference type="SUPFAM" id="SSF49299">
    <property type="entry name" value="PKD domain"/>
    <property type="match status" value="8"/>
</dbReference>